<dbReference type="EMBL" id="BDEQ01000001">
    <property type="protein sequence ID" value="GAT94461.1"/>
    <property type="molecule type" value="Genomic_DNA"/>
</dbReference>
<feature type="signal peptide" evidence="1">
    <location>
        <begin position="1"/>
        <end position="19"/>
    </location>
</feature>
<dbReference type="Proteomes" id="UP000078387">
    <property type="component" value="Unassembled WGS sequence"/>
</dbReference>
<dbReference type="AlphaFoldDB" id="A0A175JL90"/>
<dbReference type="VEuPathDB" id="AmoebaDB:EHI8A_060640"/>
<dbReference type="VEuPathDB" id="AmoebaDB:EHI7A_058580"/>
<protein>
    <submittedName>
        <fullName evidence="2">Uncharacterized protein</fullName>
    </submittedName>
</protein>
<evidence type="ECO:0000256" key="1">
    <source>
        <dbReference type="SAM" id="SignalP"/>
    </source>
</evidence>
<evidence type="ECO:0000313" key="3">
    <source>
        <dbReference type="Proteomes" id="UP000078387"/>
    </source>
</evidence>
<sequence length="182" mass="20247">MKRCFTFLVFMIMIIQSFSFPLNNPIIKKGLGLIGVKIFNPSSLGGVGGLMGKKGGMANFGMEQPMARVGAEGSVLPKEVILKAIEETQRIFTLALDICFYGPYGIPVKTPIIAPVVSLFNFPLPVMTVYRQIELFRKKYTAEEYIQIAGMATQGYIVSRNLNLRHRVDLGTWKDTNPGFSF</sequence>
<accession>A0A175JL90</accession>
<feature type="chain" id="PRO_5008039930" evidence="1">
    <location>
        <begin position="20"/>
        <end position="182"/>
    </location>
</feature>
<dbReference type="VEuPathDB" id="AmoebaDB:KM1_239550"/>
<evidence type="ECO:0000313" key="2">
    <source>
        <dbReference type="EMBL" id="GAT94461.1"/>
    </source>
</evidence>
<dbReference type="VEuPathDB" id="AmoebaDB:EHI5A_094400"/>
<name>A0A175JL90_ENTHI</name>
<gene>
    <name evidence="2" type="ORF">CL6EHI_065820</name>
</gene>
<reference evidence="2 3" key="1">
    <citation type="submission" date="2016-05" db="EMBL/GenBank/DDBJ databases">
        <title>First whole genome sequencing of Entamoeba histolytica HM1:IMSS-clone-6.</title>
        <authorList>
            <person name="Mukherjee Avik.K."/>
            <person name="Izumyama S."/>
            <person name="Nakada-Tsukui K."/>
            <person name="Nozaki T."/>
        </authorList>
    </citation>
    <scope>NUCLEOTIDE SEQUENCE [LARGE SCALE GENOMIC DNA]</scope>
    <source>
        <strain evidence="2 3">HM1:IMSS clone 6</strain>
    </source>
</reference>
<organism evidence="2 3">
    <name type="scientific">Entamoeba histolytica</name>
    <dbReference type="NCBI Taxonomy" id="5759"/>
    <lineage>
        <taxon>Eukaryota</taxon>
        <taxon>Amoebozoa</taxon>
        <taxon>Evosea</taxon>
        <taxon>Archamoebae</taxon>
        <taxon>Mastigamoebida</taxon>
        <taxon>Entamoebidae</taxon>
        <taxon>Entamoeba</taxon>
    </lineage>
</organism>
<keyword evidence="1" id="KW-0732">Signal</keyword>
<dbReference type="VEuPathDB" id="AmoebaDB:EHI_065820"/>
<proteinExistence type="predicted"/>
<comment type="caution">
    <text evidence="2">The sequence shown here is derived from an EMBL/GenBank/DDBJ whole genome shotgun (WGS) entry which is preliminary data.</text>
</comment>
<dbReference type="eggNOG" id="ENOG502REV1">
    <property type="taxonomic scope" value="Eukaryota"/>
</dbReference>